<dbReference type="NCBIfam" id="TIGR03558">
    <property type="entry name" value="oxido_grp_1"/>
    <property type="match status" value="1"/>
</dbReference>
<dbReference type="InterPro" id="IPR011251">
    <property type="entry name" value="Luciferase-like_dom"/>
</dbReference>
<dbReference type="InterPro" id="IPR036661">
    <property type="entry name" value="Luciferase-like_sf"/>
</dbReference>
<accession>A0A378Q983</accession>
<dbReference type="GO" id="GO:0016705">
    <property type="term" value="F:oxidoreductase activity, acting on paired donors, with incorporation or reduction of molecular oxygen"/>
    <property type="evidence" value="ECO:0007669"/>
    <property type="project" value="InterPro"/>
</dbReference>
<evidence type="ECO:0000313" key="6">
    <source>
        <dbReference type="Proteomes" id="UP000255230"/>
    </source>
</evidence>
<keyword evidence="5" id="KW-0503">Monooxygenase</keyword>
<keyword evidence="3" id="KW-1133">Transmembrane helix</keyword>
<dbReference type="SUPFAM" id="SSF51679">
    <property type="entry name" value="Bacterial luciferase-like"/>
    <property type="match status" value="1"/>
</dbReference>
<keyword evidence="6" id="KW-1185">Reference proteome</keyword>
<dbReference type="InterPro" id="IPR050766">
    <property type="entry name" value="Bact_Lucif_Oxidored"/>
</dbReference>
<name>A0A378Q983_FAUOS</name>
<evidence type="ECO:0000256" key="1">
    <source>
        <dbReference type="ARBA" id="ARBA00007789"/>
    </source>
</evidence>
<proteinExistence type="predicted"/>
<dbReference type="InterPro" id="IPR019949">
    <property type="entry name" value="CmoO-like"/>
</dbReference>
<keyword evidence="3" id="KW-0472">Membrane</keyword>
<reference evidence="5 6" key="1">
    <citation type="submission" date="2018-06" db="EMBL/GenBank/DDBJ databases">
        <authorList>
            <consortium name="Pathogen Informatics"/>
            <person name="Doyle S."/>
        </authorList>
    </citation>
    <scope>NUCLEOTIDE SEQUENCE [LARGE SCALE GENOMIC DNA]</scope>
    <source>
        <strain evidence="5 6">NCTC10465</strain>
    </source>
</reference>
<dbReference type="GO" id="GO:0005829">
    <property type="term" value="C:cytosol"/>
    <property type="evidence" value="ECO:0007669"/>
    <property type="project" value="TreeGrafter"/>
</dbReference>
<comment type="similarity">
    <text evidence="1">To bacterial alkanal monooxygenase alpha and beta chains.</text>
</comment>
<keyword evidence="3" id="KW-0812">Transmembrane</keyword>
<dbReference type="GO" id="GO:0004497">
    <property type="term" value="F:monooxygenase activity"/>
    <property type="evidence" value="ECO:0007669"/>
    <property type="project" value="UniProtKB-KW"/>
</dbReference>
<dbReference type="Proteomes" id="UP000255230">
    <property type="component" value="Unassembled WGS sequence"/>
</dbReference>
<keyword evidence="5" id="KW-0560">Oxidoreductase</keyword>
<dbReference type="AlphaFoldDB" id="A0A378Q983"/>
<organism evidence="5 6">
    <name type="scientific">Faucicola osloensis</name>
    <name type="common">Moraxella osloensis</name>
    <dbReference type="NCBI Taxonomy" id="34062"/>
    <lineage>
        <taxon>Bacteria</taxon>
        <taxon>Pseudomonadati</taxon>
        <taxon>Pseudomonadota</taxon>
        <taxon>Gammaproteobacteria</taxon>
        <taxon>Moraxellales</taxon>
        <taxon>Moraxellaceae</taxon>
        <taxon>Faucicola</taxon>
    </lineage>
</organism>
<feature type="domain" description="Luciferase-like" evidence="4">
    <location>
        <begin position="22"/>
        <end position="303"/>
    </location>
</feature>
<gene>
    <name evidence="5" type="primary">limB</name>
    <name evidence="5" type="ORF">NCTC10465_01184</name>
</gene>
<dbReference type="PANTHER" id="PTHR30137">
    <property type="entry name" value="LUCIFERASE-LIKE MONOOXYGENASE"/>
    <property type="match status" value="1"/>
</dbReference>
<evidence type="ECO:0000313" key="5">
    <source>
        <dbReference type="EMBL" id="STY97400.1"/>
    </source>
</evidence>
<dbReference type="PANTHER" id="PTHR30137:SF6">
    <property type="entry name" value="LUCIFERASE-LIKE MONOOXYGENASE"/>
    <property type="match status" value="1"/>
</dbReference>
<sequence>MITTVMTKMTKQIPISFLDLVPVPEGSDAKNALKQAVTVAQTAEQVGFNRYWLAEHHNMRGIASTATSVLLAHIGAHTSTIRIGSGGIMLPNHAPLVVAEQFGTLATLYGERIDLGVGRAPGTDGATFRALRRTMNDAENFPQDVQELMHYFDPLDGQTVTAMPANGLNVPVWILGSSLFGASLAAALGLPYVFASHFAPQMLSQAVTLYRENFKPSAYLQQPYVMVASNLLLAETDEEAAYQFTSAQQSFVNLRRGKPSQMPKPIENIDAFWTSAEKYMVESSLAISFVGTPDSVKPKLDHFLETIRPDELIVTCNIYDQQARLNSLSLVKALDLFSLNS</sequence>
<evidence type="ECO:0000259" key="4">
    <source>
        <dbReference type="Pfam" id="PF00296"/>
    </source>
</evidence>
<dbReference type="Gene3D" id="3.20.20.30">
    <property type="entry name" value="Luciferase-like domain"/>
    <property type="match status" value="1"/>
</dbReference>
<dbReference type="Pfam" id="PF00296">
    <property type="entry name" value="Bac_luciferase"/>
    <property type="match status" value="1"/>
</dbReference>
<dbReference type="FunFam" id="3.20.20.30:FF:000002">
    <property type="entry name" value="LLM class flavin-dependent oxidoreductase"/>
    <property type="match status" value="1"/>
</dbReference>
<feature type="transmembrane region" description="Helical" evidence="3">
    <location>
        <begin position="172"/>
        <end position="195"/>
    </location>
</feature>
<evidence type="ECO:0000256" key="2">
    <source>
        <dbReference type="ARBA" id="ARBA00074555"/>
    </source>
</evidence>
<evidence type="ECO:0000256" key="3">
    <source>
        <dbReference type="SAM" id="Phobius"/>
    </source>
</evidence>
<dbReference type="EMBL" id="UGPY01000001">
    <property type="protein sequence ID" value="STY97400.1"/>
    <property type="molecule type" value="Genomic_DNA"/>
</dbReference>
<protein>
    <recommendedName>
        <fullName evidence="2">Luciferase-like monooxygenase</fullName>
    </recommendedName>
</protein>